<dbReference type="OrthoDB" id="5141738at2759"/>
<feature type="domain" description="Major facilitator superfamily (MFS) profile" evidence="6">
    <location>
        <begin position="24"/>
        <end position="498"/>
    </location>
</feature>
<dbReference type="InterPro" id="IPR005828">
    <property type="entry name" value="MFS_sugar_transport-like"/>
</dbReference>
<evidence type="ECO:0000256" key="1">
    <source>
        <dbReference type="ARBA" id="ARBA00004141"/>
    </source>
</evidence>
<keyword evidence="2 5" id="KW-0812">Transmembrane</keyword>
<protein>
    <recommendedName>
        <fullName evidence="6">Major facilitator superfamily (MFS) profile domain-containing protein</fullName>
    </recommendedName>
</protein>
<dbReference type="Pfam" id="PF00083">
    <property type="entry name" value="Sugar_tr"/>
    <property type="match status" value="1"/>
</dbReference>
<accession>A0A8J2J4A5</accession>
<feature type="transmembrane region" description="Helical" evidence="5">
    <location>
        <begin position="410"/>
        <end position="434"/>
    </location>
</feature>
<dbReference type="CDD" id="cd17317">
    <property type="entry name" value="MFS_SLC22"/>
    <property type="match status" value="1"/>
</dbReference>
<feature type="transmembrane region" description="Helical" evidence="5">
    <location>
        <begin position="133"/>
        <end position="150"/>
    </location>
</feature>
<evidence type="ECO:0000313" key="7">
    <source>
        <dbReference type="EMBL" id="CAG7665288.1"/>
    </source>
</evidence>
<keyword evidence="8" id="KW-1185">Reference proteome</keyword>
<comment type="subcellular location">
    <subcellularLocation>
        <location evidence="1">Membrane</location>
        <topology evidence="1">Multi-pass membrane protein</topology>
    </subcellularLocation>
</comment>
<evidence type="ECO:0000256" key="5">
    <source>
        <dbReference type="SAM" id="Phobius"/>
    </source>
</evidence>
<gene>
    <name evidence="7" type="ORF">AFUS01_LOCUS1611</name>
</gene>
<name>A0A8J2J4A5_9HEXA</name>
<dbReference type="PANTHER" id="PTHR24064">
    <property type="entry name" value="SOLUTE CARRIER FAMILY 22 MEMBER"/>
    <property type="match status" value="1"/>
</dbReference>
<dbReference type="PROSITE" id="PS50850">
    <property type="entry name" value="MFS"/>
    <property type="match status" value="1"/>
</dbReference>
<evidence type="ECO:0000259" key="6">
    <source>
        <dbReference type="PROSITE" id="PS50850"/>
    </source>
</evidence>
<feature type="transmembrane region" description="Helical" evidence="5">
    <location>
        <begin position="329"/>
        <end position="346"/>
    </location>
</feature>
<dbReference type="GO" id="GO:0022857">
    <property type="term" value="F:transmembrane transporter activity"/>
    <property type="evidence" value="ECO:0007669"/>
    <property type="project" value="InterPro"/>
</dbReference>
<comment type="caution">
    <text evidence="7">The sequence shown here is derived from an EMBL/GenBank/DDBJ whole genome shotgun (WGS) entry which is preliminary data.</text>
</comment>
<dbReference type="GO" id="GO:0016020">
    <property type="term" value="C:membrane"/>
    <property type="evidence" value="ECO:0007669"/>
    <property type="project" value="UniProtKB-SubCell"/>
</dbReference>
<keyword evidence="3 5" id="KW-1133">Transmembrane helix</keyword>
<reference evidence="7" key="1">
    <citation type="submission" date="2021-06" db="EMBL/GenBank/DDBJ databases">
        <authorList>
            <person name="Hodson N. C."/>
            <person name="Mongue J. A."/>
            <person name="Jaron S. K."/>
        </authorList>
    </citation>
    <scope>NUCLEOTIDE SEQUENCE</scope>
</reference>
<feature type="transmembrane region" description="Helical" evidence="5">
    <location>
        <begin position="243"/>
        <end position="263"/>
    </location>
</feature>
<feature type="transmembrane region" description="Helical" evidence="5">
    <location>
        <begin position="186"/>
        <end position="204"/>
    </location>
</feature>
<evidence type="ECO:0000256" key="2">
    <source>
        <dbReference type="ARBA" id="ARBA00022692"/>
    </source>
</evidence>
<feature type="transmembrane region" description="Helical" evidence="5">
    <location>
        <begin position="386"/>
        <end position="404"/>
    </location>
</feature>
<evidence type="ECO:0000256" key="3">
    <source>
        <dbReference type="ARBA" id="ARBA00022989"/>
    </source>
</evidence>
<feature type="transmembrane region" description="Helical" evidence="5">
    <location>
        <begin position="216"/>
        <end position="237"/>
    </location>
</feature>
<proteinExistence type="predicted"/>
<feature type="transmembrane region" description="Helical" evidence="5">
    <location>
        <begin position="473"/>
        <end position="493"/>
    </location>
</feature>
<sequence>MDTDPILEDLMSQLGDFGRYQLRQHLLHLLSGFLAGVHMLSLTTVAPTPPHRCRIPEVDQNETSYTFNASILGDYIPINSHGGLSSCIKTEDGFNLSCGKGEIVYDTTYYTSSRVIDWDLVCDIRWERSALQSIYMFGVLMGAIILGSLADKYGRKLIFYISGIFQLVFGLACAFVPYYTLLAVALFFYGMFGSGGAYVTGFVLTMEMVGPTKRTLCGTLFSLAFGVGVMVVAFWAAVIPDHWQLQTVFALHSLLILGHWWLIDESVRWLWGQGRVKEAIRIVEKAVKVNRGTFINRYDEKLSASNDKSKEASHGAMDLFKTPVLRSRMLNVAFCWFANSLVYYGLSLNTGELLGNPFLMLFLIGLAEMPAYLLVILIVDKTGRRSLCATLMLIGGIACVAVAFLQKGEIFATILVMLGKFAIAGSFAVTYNYTAELFPTVVRNSAVGVGAMAARFSGSLTPLITLLDSVSMTLPTTIFGVIAITSGLLALFLPETLNKEMPQTLEDGENFGRGDTGYKTLVKCCRDRKDRKDEPLEIIQPLKQAPSSP</sequence>
<dbReference type="InterPro" id="IPR020846">
    <property type="entry name" value="MFS_dom"/>
</dbReference>
<dbReference type="AlphaFoldDB" id="A0A8J2J4A5"/>
<feature type="transmembrane region" description="Helical" evidence="5">
    <location>
        <begin position="157"/>
        <end position="180"/>
    </location>
</feature>
<keyword evidence="4 5" id="KW-0472">Membrane</keyword>
<dbReference type="Proteomes" id="UP000708208">
    <property type="component" value="Unassembled WGS sequence"/>
</dbReference>
<evidence type="ECO:0000313" key="8">
    <source>
        <dbReference type="Proteomes" id="UP000708208"/>
    </source>
</evidence>
<evidence type="ECO:0000256" key="4">
    <source>
        <dbReference type="ARBA" id="ARBA00023136"/>
    </source>
</evidence>
<dbReference type="EMBL" id="CAJVCH010008955">
    <property type="protein sequence ID" value="CAG7665288.1"/>
    <property type="molecule type" value="Genomic_DNA"/>
</dbReference>
<feature type="transmembrane region" description="Helical" evidence="5">
    <location>
        <begin position="358"/>
        <end position="379"/>
    </location>
</feature>
<organism evidence="7 8">
    <name type="scientific">Allacma fusca</name>
    <dbReference type="NCBI Taxonomy" id="39272"/>
    <lineage>
        <taxon>Eukaryota</taxon>
        <taxon>Metazoa</taxon>
        <taxon>Ecdysozoa</taxon>
        <taxon>Arthropoda</taxon>
        <taxon>Hexapoda</taxon>
        <taxon>Collembola</taxon>
        <taxon>Symphypleona</taxon>
        <taxon>Sminthuridae</taxon>
        <taxon>Allacma</taxon>
    </lineage>
</organism>
<feature type="transmembrane region" description="Helical" evidence="5">
    <location>
        <begin position="446"/>
        <end position="467"/>
    </location>
</feature>